<dbReference type="PANTHER" id="PTHR21262:SF31">
    <property type="entry name" value="GTP PYROPHOSPHOKINASE"/>
    <property type="match status" value="1"/>
</dbReference>
<evidence type="ECO:0000313" key="1">
    <source>
        <dbReference type="EMBL" id="GAA3221545.1"/>
    </source>
</evidence>
<keyword evidence="2" id="KW-1185">Reference proteome</keyword>
<protein>
    <recommendedName>
        <fullName evidence="3">HD domain-containing protein</fullName>
    </recommendedName>
</protein>
<dbReference type="SUPFAM" id="SSF109604">
    <property type="entry name" value="HD-domain/PDEase-like"/>
    <property type="match status" value="1"/>
</dbReference>
<name>A0ABP6QDT9_9ACTN</name>
<proteinExistence type="predicted"/>
<dbReference type="EMBL" id="BAAAUV010000012">
    <property type="protein sequence ID" value="GAA3221545.1"/>
    <property type="molecule type" value="Genomic_DNA"/>
</dbReference>
<gene>
    <name evidence="1" type="ORF">GCM10010468_46720</name>
</gene>
<dbReference type="Proteomes" id="UP001501237">
    <property type="component" value="Unassembled WGS sequence"/>
</dbReference>
<dbReference type="PANTHER" id="PTHR21262">
    <property type="entry name" value="GUANOSINE-3',5'-BIS DIPHOSPHATE 3'-PYROPHOSPHOHYDROLASE"/>
    <property type="match status" value="1"/>
</dbReference>
<comment type="caution">
    <text evidence="1">The sequence shown here is derived from an EMBL/GenBank/DDBJ whole genome shotgun (WGS) entry which is preliminary data.</text>
</comment>
<accession>A0ABP6QDT9</accession>
<evidence type="ECO:0008006" key="3">
    <source>
        <dbReference type="Google" id="ProtNLM"/>
    </source>
</evidence>
<dbReference type="Pfam" id="PF13328">
    <property type="entry name" value="HD_4"/>
    <property type="match status" value="1"/>
</dbReference>
<organism evidence="1 2">
    <name type="scientific">Actinocorallia longicatena</name>
    <dbReference type="NCBI Taxonomy" id="111803"/>
    <lineage>
        <taxon>Bacteria</taxon>
        <taxon>Bacillati</taxon>
        <taxon>Actinomycetota</taxon>
        <taxon>Actinomycetes</taxon>
        <taxon>Streptosporangiales</taxon>
        <taxon>Thermomonosporaceae</taxon>
        <taxon>Actinocorallia</taxon>
    </lineage>
</organism>
<sequence>MNAALFETLLSRLPEDIPATDRDLIRRAFACADRWHKGQRRKRGDPYLTHPVTVAASVIDPRLDRSLVCAALLHDVIDDIGRDATLVERLTELDRMIGPDVEGGADDRAFTLKLLDRLHNMRTLQHHGPRAGNA</sequence>
<evidence type="ECO:0000313" key="2">
    <source>
        <dbReference type="Proteomes" id="UP001501237"/>
    </source>
</evidence>
<dbReference type="Gene3D" id="1.10.3210.10">
    <property type="entry name" value="Hypothetical protein af1432"/>
    <property type="match status" value="1"/>
</dbReference>
<reference evidence="2" key="1">
    <citation type="journal article" date="2019" name="Int. J. Syst. Evol. Microbiol.">
        <title>The Global Catalogue of Microorganisms (GCM) 10K type strain sequencing project: providing services to taxonomists for standard genome sequencing and annotation.</title>
        <authorList>
            <consortium name="The Broad Institute Genomics Platform"/>
            <consortium name="The Broad Institute Genome Sequencing Center for Infectious Disease"/>
            <person name="Wu L."/>
            <person name="Ma J."/>
        </authorList>
    </citation>
    <scope>NUCLEOTIDE SEQUENCE [LARGE SCALE GENOMIC DNA]</scope>
    <source>
        <strain evidence="2">JCM 9377</strain>
    </source>
</reference>